<keyword evidence="3" id="KW-1185">Reference proteome</keyword>
<proteinExistence type="predicted"/>
<sequence length="170" mass="20343">MSTETYSLILKMPKYNKWANDQIRNMLEVLPEEKFDQNLGSLFVNDTNFKNPSIRSLIEHCMMGFYFTSNIMQKKEFEPERIIKRMHTLNKTQLLKEWEQLDTKYVELIPQHLNTEVEWNEKSIKLNDDFLFTFLNHSTHHRAQLMVAMRMIGENGCDTDYMSFIQSFSD</sequence>
<dbReference type="InterPro" id="IPR007837">
    <property type="entry name" value="DinB"/>
</dbReference>
<dbReference type="PANTHER" id="PTHR37302">
    <property type="entry name" value="SLR1116 PROTEIN"/>
    <property type="match status" value="1"/>
</dbReference>
<evidence type="ECO:0000313" key="3">
    <source>
        <dbReference type="Proteomes" id="UP001208689"/>
    </source>
</evidence>
<dbReference type="SUPFAM" id="SSF109854">
    <property type="entry name" value="DinB/YfiT-like putative metalloenzymes"/>
    <property type="match status" value="1"/>
</dbReference>
<dbReference type="InterPro" id="IPR034660">
    <property type="entry name" value="DinB/YfiT-like"/>
</dbReference>
<organism evidence="2 3">
    <name type="scientific">Candidatus Lokiarchaeum ossiferum</name>
    <dbReference type="NCBI Taxonomy" id="2951803"/>
    <lineage>
        <taxon>Archaea</taxon>
        <taxon>Promethearchaeati</taxon>
        <taxon>Promethearchaeota</taxon>
        <taxon>Promethearchaeia</taxon>
        <taxon>Promethearchaeales</taxon>
        <taxon>Promethearchaeaceae</taxon>
        <taxon>Candidatus Lokiarchaeum</taxon>
    </lineage>
</organism>
<keyword evidence="1" id="KW-0479">Metal-binding</keyword>
<dbReference type="EMBL" id="CP104013">
    <property type="protein sequence ID" value="UYP44042.1"/>
    <property type="molecule type" value="Genomic_DNA"/>
</dbReference>
<dbReference type="Pfam" id="PF05163">
    <property type="entry name" value="DinB"/>
    <property type="match status" value="1"/>
</dbReference>
<reference evidence="2" key="1">
    <citation type="submission" date="2022-09" db="EMBL/GenBank/DDBJ databases">
        <title>Actin cytoskeleton and complex cell architecture in an #Asgard archaeon.</title>
        <authorList>
            <person name="Ponce Toledo R.I."/>
            <person name="Schleper C."/>
            <person name="Rodrigues Oliveira T."/>
            <person name="Wollweber F."/>
            <person name="Xu J."/>
            <person name="Rittmann S."/>
            <person name="Klingl A."/>
            <person name="Pilhofer M."/>
        </authorList>
    </citation>
    <scope>NUCLEOTIDE SEQUENCE</scope>
    <source>
        <strain evidence="2">B-35</strain>
    </source>
</reference>
<dbReference type="Proteomes" id="UP001208689">
    <property type="component" value="Chromosome"/>
</dbReference>
<gene>
    <name evidence="2" type="ORF">NEF87_000327</name>
</gene>
<evidence type="ECO:0008006" key="4">
    <source>
        <dbReference type="Google" id="ProtNLM"/>
    </source>
</evidence>
<protein>
    <recommendedName>
        <fullName evidence="4">Damage-inducible protein DinB</fullName>
    </recommendedName>
</protein>
<accession>A0ABY6HKJ0</accession>
<name>A0ABY6HKJ0_9ARCH</name>
<dbReference type="PANTHER" id="PTHR37302:SF3">
    <property type="entry name" value="DAMAGE-INDUCIBLE PROTEIN DINB"/>
    <property type="match status" value="1"/>
</dbReference>
<dbReference type="Gene3D" id="1.20.120.450">
    <property type="entry name" value="dinb family like domain"/>
    <property type="match status" value="1"/>
</dbReference>
<evidence type="ECO:0000256" key="1">
    <source>
        <dbReference type="ARBA" id="ARBA00022723"/>
    </source>
</evidence>
<evidence type="ECO:0000313" key="2">
    <source>
        <dbReference type="EMBL" id="UYP44042.1"/>
    </source>
</evidence>